<organism evidence="1 2">
    <name type="scientific">Racocetra fulgida</name>
    <dbReference type="NCBI Taxonomy" id="60492"/>
    <lineage>
        <taxon>Eukaryota</taxon>
        <taxon>Fungi</taxon>
        <taxon>Fungi incertae sedis</taxon>
        <taxon>Mucoromycota</taxon>
        <taxon>Glomeromycotina</taxon>
        <taxon>Glomeromycetes</taxon>
        <taxon>Diversisporales</taxon>
        <taxon>Gigasporaceae</taxon>
        <taxon>Racocetra</taxon>
    </lineage>
</organism>
<accession>A0A9N9JUI3</accession>
<keyword evidence="2" id="KW-1185">Reference proteome</keyword>
<gene>
    <name evidence="1" type="ORF">RFULGI_LOCUS17260</name>
</gene>
<name>A0A9N9JUI3_9GLOM</name>
<comment type="caution">
    <text evidence="1">The sequence shown here is derived from an EMBL/GenBank/DDBJ whole genome shotgun (WGS) entry which is preliminary data.</text>
</comment>
<dbReference type="Proteomes" id="UP000789396">
    <property type="component" value="Unassembled WGS sequence"/>
</dbReference>
<reference evidence="1" key="1">
    <citation type="submission" date="2021-06" db="EMBL/GenBank/DDBJ databases">
        <authorList>
            <person name="Kallberg Y."/>
            <person name="Tangrot J."/>
            <person name="Rosling A."/>
        </authorList>
    </citation>
    <scope>NUCLEOTIDE SEQUENCE</scope>
    <source>
        <strain evidence="1">IN212</strain>
    </source>
</reference>
<proteinExistence type="predicted"/>
<sequence>HLAYHNHNLPPDSAIRAEPPPNSVTLTASLLWQVENHQLIFMSSMFNAYLIPIRPDMTTPSTITIANFQKIVISVPITPTH</sequence>
<dbReference type="EMBL" id="CAJVPZ010066660">
    <property type="protein sequence ID" value="CAG8796343.1"/>
    <property type="molecule type" value="Genomic_DNA"/>
</dbReference>
<feature type="non-terminal residue" evidence="1">
    <location>
        <position position="81"/>
    </location>
</feature>
<evidence type="ECO:0000313" key="2">
    <source>
        <dbReference type="Proteomes" id="UP000789396"/>
    </source>
</evidence>
<evidence type="ECO:0000313" key="1">
    <source>
        <dbReference type="EMBL" id="CAG8796343.1"/>
    </source>
</evidence>
<feature type="non-terminal residue" evidence="1">
    <location>
        <position position="1"/>
    </location>
</feature>
<protein>
    <submittedName>
        <fullName evidence="1">4057_t:CDS:1</fullName>
    </submittedName>
</protein>
<dbReference type="AlphaFoldDB" id="A0A9N9JUI3"/>